<feature type="region of interest" description="Disordered" evidence="1">
    <location>
        <begin position="1"/>
        <end position="20"/>
    </location>
</feature>
<accession>A0A852R8P7</accession>
<reference evidence="3 4" key="1">
    <citation type="submission" date="2020-07" db="EMBL/GenBank/DDBJ databases">
        <title>Sequencing the genomes of 1000 actinobacteria strains.</title>
        <authorList>
            <person name="Klenk H.-P."/>
        </authorList>
    </citation>
    <scope>NUCLEOTIDE SEQUENCE [LARGE SCALE GENOMIC DNA]</scope>
    <source>
        <strain evidence="3 4">DSM 17380</strain>
    </source>
</reference>
<evidence type="ECO:0008006" key="5">
    <source>
        <dbReference type="Google" id="ProtNLM"/>
    </source>
</evidence>
<dbReference type="Pfam" id="PF11361">
    <property type="entry name" value="DUF3159"/>
    <property type="match status" value="1"/>
</dbReference>
<feature type="transmembrane region" description="Helical" evidence="2">
    <location>
        <begin position="211"/>
        <end position="235"/>
    </location>
</feature>
<keyword evidence="2" id="KW-1133">Transmembrane helix</keyword>
<dbReference type="RefSeq" id="WP_121072088.1">
    <property type="nucleotide sequence ID" value="NZ_BAAALZ010000001.1"/>
</dbReference>
<keyword evidence="2" id="KW-0472">Membrane</keyword>
<feature type="transmembrane region" description="Helical" evidence="2">
    <location>
        <begin position="137"/>
        <end position="162"/>
    </location>
</feature>
<evidence type="ECO:0000256" key="2">
    <source>
        <dbReference type="SAM" id="Phobius"/>
    </source>
</evidence>
<feature type="transmembrane region" description="Helical" evidence="2">
    <location>
        <begin position="60"/>
        <end position="77"/>
    </location>
</feature>
<evidence type="ECO:0000256" key="1">
    <source>
        <dbReference type="SAM" id="MobiDB-lite"/>
    </source>
</evidence>
<gene>
    <name evidence="3" type="ORF">BJ960_001602</name>
</gene>
<keyword evidence="2" id="KW-0812">Transmembrane</keyword>
<keyword evidence="4" id="KW-1185">Reference proteome</keyword>
<evidence type="ECO:0000313" key="3">
    <source>
        <dbReference type="EMBL" id="NYD26799.1"/>
    </source>
</evidence>
<proteinExistence type="predicted"/>
<feature type="region of interest" description="Disordered" evidence="1">
    <location>
        <begin position="241"/>
        <end position="260"/>
    </location>
</feature>
<name>A0A852R8P7_9MICO</name>
<dbReference type="EMBL" id="JACCBD010000001">
    <property type="protein sequence ID" value="NYD26799.1"/>
    <property type="molecule type" value="Genomic_DNA"/>
</dbReference>
<comment type="caution">
    <text evidence="3">The sequence shown here is derived from an EMBL/GenBank/DDBJ whole genome shotgun (WGS) entry which is preliminary data.</text>
</comment>
<protein>
    <recommendedName>
        <fullName evidence="5">DUF3159 domain-containing protein</fullName>
    </recommendedName>
</protein>
<dbReference type="InterPro" id="IPR016566">
    <property type="entry name" value="UCP010219"/>
</dbReference>
<sequence>MSDARPDPDQTPEPPHDAAAAAGARLPGLNGGIARAVRAGADGEELTAQGVFAAIGGVRGLLEAIVPSLIFVVLFVITKDARLSALVPGALALLLVLVRLVRRETIVSALSGMLGVGVAVIITLITGRGVDYFLSGFVVNIAWGLGLLISILVGWPAVGLLIGMLDGDMRGWRKQTRVRRTALWLTVMWLGLFVARLAVQLPMYLSERVEALGVARIVMGVPLFAVIIVATWFAVQRLRSSSDDSNGEKGVISGENTPSM</sequence>
<dbReference type="AlphaFoldDB" id="A0A852R8P7"/>
<feature type="transmembrane region" description="Helical" evidence="2">
    <location>
        <begin position="106"/>
        <end position="125"/>
    </location>
</feature>
<feature type="transmembrane region" description="Helical" evidence="2">
    <location>
        <begin position="83"/>
        <end position="101"/>
    </location>
</feature>
<organism evidence="3 4">
    <name type="scientific">Leucobacter aridicollis</name>
    <dbReference type="NCBI Taxonomy" id="283878"/>
    <lineage>
        <taxon>Bacteria</taxon>
        <taxon>Bacillati</taxon>
        <taxon>Actinomycetota</taxon>
        <taxon>Actinomycetes</taxon>
        <taxon>Micrococcales</taxon>
        <taxon>Microbacteriaceae</taxon>
        <taxon>Leucobacter</taxon>
    </lineage>
</organism>
<feature type="transmembrane region" description="Helical" evidence="2">
    <location>
        <begin position="182"/>
        <end position="199"/>
    </location>
</feature>
<evidence type="ECO:0000313" key="4">
    <source>
        <dbReference type="Proteomes" id="UP000586095"/>
    </source>
</evidence>
<dbReference type="Proteomes" id="UP000586095">
    <property type="component" value="Unassembled WGS sequence"/>
</dbReference>